<protein>
    <recommendedName>
        <fullName evidence="8">Abasic site processing protein</fullName>
        <ecNumber evidence="8">3.4.-.-</ecNumber>
    </recommendedName>
</protein>
<comment type="similarity">
    <text evidence="1 8">Belongs to the SOS response-associated peptidase family.</text>
</comment>
<dbReference type="EC" id="3.4.-.-" evidence="8"/>
<dbReference type="PANTHER" id="PTHR13604">
    <property type="entry name" value="DC12-RELATED"/>
    <property type="match status" value="1"/>
</dbReference>
<dbReference type="RefSeq" id="WP_379556221.1">
    <property type="nucleotide sequence ID" value="NZ_JBHUKO010000002.1"/>
</dbReference>
<evidence type="ECO:0000256" key="1">
    <source>
        <dbReference type="ARBA" id="ARBA00008136"/>
    </source>
</evidence>
<name>A0ABV6D1H5_9SPHN</name>
<dbReference type="SUPFAM" id="SSF143081">
    <property type="entry name" value="BB1717-like"/>
    <property type="match status" value="1"/>
</dbReference>
<evidence type="ECO:0000256" key="6">
    <source>
        <dbReference type="ARBA" id="ARBA00023125"/>
    </source>
</evidence>
<evidence type="ECO:0000256" key="7">
    <source>
        <dbReference type="ARBA" id="ARBA00023239"/>
    </source>
</evidence>
<sequence length="348" mass="39709">MPRNGLAQSFSYCSIQAMRFGRLTLLALRVIEDAIARSEGGGVERTWGDRLALEILIHAEVAEAWQAREFWNALAWQSDVPGYEVNACTVQRATLFASLNSWCERLGRRPIDPVELRRIARPYLPDLDCECGTPQLPCMCNRYKPGEREMIRSIFDARLYREINEGPPIVHPKEPGWVVRLLNGERVLDQMTWGFPVYLRGKAGQPLKPRPVNNARFDKIDGFWKRWAADRAQRCLIPAVAYAEAEGRPGAMTTTWLSVKDAPLFAWAGLWRETDEWDACYTGVMTENAPELYAVHDRSPVILAPEDWNAWLTEPLDALLRFDRPWPAKATVVSRTPVLWKDGGRMLE</sequence>
<dbReference type="GO" id="GO:0016787">
    <property type="term" value="F:hydrolase activity"/>
    <property type="evidence" value="ECO:0007669"/>
    <property type="project" value="UniProtKB-KW"/>
</dbReference>
<keyword evidence="5" id="KW-0190">Covalent protein-DNA linkage</keyword>
<gene>
    <name evidence="9" type="ORF">ACFFJC_19455</name>
</gene>
<evidence type="ECO:0000313" key="9">
    <source>
        <dbReference type="EMBL" id="MFC0206448.1"/>
    </source>
</evidence>
<comment type="caution">
    <text evidence="9">The sequence shown here is derived from an EMBL/GenBank/DDBJ whole genome shotgun (WGS) entry which is preliminary data.</text>
</comment>
<dbReference type="Gene3D" id="3.90.1680.10">
    <property type="entry name" value="SOS response associated peptidase-like"/>
    <property type="match status" value="1"/>
</dbReference>
<evidence type="ECO:0000256" key="8">
    <source>
        <dbReference type="RuleBase" id="RU364100"/>
    </source>
</evidence>
<dbReference type="EMBL" id="JBHLWK010000027">
    <property type="protein sequence ID" value="MFC0206448.1"/>
    <property type="molecule type" value="Genomic_DNA"/>
</dbReference>
<proteinExistence type="inferred from homology"/>
<keyword evidence="7" id="KW-0456">Lyase</keyword>
<keyword evidence="6" id="KW-0238">DNA-binding</keyword>
<keyword evidence="4 8" id="KW-0378">Hydrolase</keyword>
<evidence type="ECO:0000256" key="5">
    <source>
        <dbReference type="ARBA" id="ARBA00023124"/>
    </source>
</evidence>
<dbReference type="InterPro" id="IPR036590">
    <property type="entry name" value="SRAP-like"/>
</dbReference>
<keyword evidence="10" id="KW-1185">Reference proteome</keyword>
<evidence type="ECO:0000313" key="10">
    <source>
        <dbReference type="Proteomes" id="UP001589798"/>
    </source>
</evidence>
<dbReference type="PANTHER" id="PTHR13604:SF0">
    <property type="entry name" value="ABASIC SITE PROCESSING PROTEIN HMCES"/>
    <property type="match status" value="1"/>
</dbReference>
<accession>A0ABV6D1H5</accession>
<dbReference type="Pfam" id="PF02586">
    <property type="entry name" value="SRAP"/>
    <property type="match status" value="1"/>
</dbReference>
<evidence type="ECO:0000256" key="3">
    <source>
        <dbReference type="ARBA" id="ARBA00022763"/>
    </source>
</evidence>
<keyword evidence="2 8" id="KW-0645">Protease</keyword>
<dbReference type="InterPro" id="IPR003738">
    <property type="entry name" value="SRAP"/>
</dbReference>
<evidence type="ECO:0000256" key="4">
    <source>
        <dbReference type="ARBA" id="ARBA00022801"/>
    </source>
</evidence>
<evidence type="ECO:0000256" key="2">
    <source>
        <dbReference type="ARBA" id="ARBA00022670"/>
    </source>
</evidence>
<reference evidence="9 10" key="1">
    <citation type="submission" date="2024-09" db="EMBL/GenBank/DDBJ databases">
        <authorList>
            <person name="Sun Q."/>
            <person name="Mori K."/>
        </authorList>
    </citation>
    <scope>NUCLEOTIDE SEQUENCE [LARGE SCALE GENOMIC DNA]</scope>
    <source>
        <strain evidence="9 10">CCM 7706</strain>
    </source>
</reference>
<keyword evidence="3" id="KW-0227">DNA damage</keyword>
<organism evidence="9 10">
    <name type="scientific">Novosphingobium soli</name>
    <dbReference type="NCBI Taxonomy" id="574956"/>
    <lineage>
        <taxon>Bacteria</taxon>
        <taxon>Pseudomonadati</taxon>
        <taxon>Pseudomonadota</taxon>
        <taxon>Alphaproteobacteria</taxon>
        <taxon>Sphingomonadales</taxon>
        <taxon>Sphingomonadaceae</taxon>
        <taxon>Novosphingobium</taxon>
    </lineage>
</organism>
<dbReference type="Proteomes" id="UP001589798">
    <property type="component" value="Unassembled WGS sequence"/>
</dbReference>